<comment type="caution">
    <text evidence="1">The sequence shown here is derived from an EMBL/GenBank/DDBJ whole genome shotgun (WGS) entry which is preliminary data.</text>
</comment>
<dbReference type="Gene3D" id="3.40.50.11940">
    <property type="match status" value="1"/>
</dbReference>
<evidence type="ECO:0000313" key="2">
    <source>
        <dbReference type="Proteomes" id="UP000721920"/>
    </source>
</evidence>
<dbReference type="AlphaFoldDB" id="A0A921EZ61"/>
<dbReference type="Proteomes" id="UP000721920">
    <property type="component" value="Unassembled WGS sequence"/>
</dbReference>
<accession>A0A921EZ61</accession>
<dbReference type="InterPro" id="IPR010146">
    <property type="entry name" value="CRISPR-assoc_prot_Csn2-typ"/>
</dbReference>
<reference evidence="1" key="2">
    <citation type="submission" date="2021-09" db="EMBL/GenBank/DDBJ databases">
        <authorList>
            <person name="Gilroy R."/>
        </authorList>
    </citation>
    <scope>NUCLEOTIDE SEQUENCE</scope>
    <source>
        <strain evidence="1">CHK173-2145</strain>
    </source>
</reference>
<gene>
    <name evidence="1" type="primary">csn2</name>
    <name evidence="1" type="ORF">K8U88_02590</name>
</gene>
<name>A0A921EZ61_9LACO</name>
<dbReference type="InterPro" id="IPR038600">
    <property type="entry name" value="Csn2_sf"/>
</dbReference>
<dbReference type="NCBIfam" id="TIGR01866">
    <property type="entry name" value="cas_Csn2"/>
    <property type="match status" value="1"/>
</dbReference>
<sequence>MNVTYYSFPPFSVQPGKITVIDTGSQRVYRELTAGVQGKADTVKVSDDNFASVPAKRGAQWFGDPMLTLDLNELFQRKLQTKLVKLLADDQTVKLADGLRELLSQMLADSYLMDVPMELPTMPEIAKLVKFSGIQLAPDIQENPYGIIETLVKVLLELHDQHMIVLTNVSHYLQVSQLGMLVRFMANVDLPFLLIEFSATRRKDYFKECDYHYIDSDFVLW</sequence>
<dbReference type="CDD" id="cd12218">
    <property type="entry name" value="Csn2"/>
    <property type="match status" value="1"/>
</dbReference>
<reference evidence="1" key="1">
    <citation type="journal article" date="2021" name="PeerJ">
        <title>Extensive microbial diversity within the chicken gut microbiome revealed by metagenomics and culture.</title>
        <authorList>
            <person name="Gilroy R."/>
            <person name="Ravi A."/>
            <person name="Getino M."/>
            <person name="Pursley I."/>
            <person name="Horton D.L."/>
            <person name="Alikhan N.F."/>
            <person name="Baker D."/>
            <person name="Gharbi K."/>
            <person name="Hall N."/>
            <person name="Watson M."/>
            <person name="Adriaenssens E.M."/>
            <person name="Foster-Nyarko E."/>
            <person name="Jarju S."/>
            <person name="Secka A."/>
            <person name="Antonio M."/>
            <person name="Oren A."/>
            <person name="Chaudhuri R.R."/>
            <person name="La Ragione R."/>
            <person name="Hildebrand F."/>
            <person name="Pallen M.J."/>
        </authorList>
    </citation>
    <scope>NUCLEOTIDE SEQUENCE</scope>
    <source>
        <strain evidence="1">CHK173-2145</strain>
    </source>
</reference>
<protein>
    <submittedName>
        <fullName evidence="1">Type II-A CRISPR-associated protein Csn2</fullName>
    </submittedName>
</protein>
<organism evidence="1 2">
    <name type="scientific">Levilactobacillus hammesii</name>
    <dbReference type="NCBI Taxonomy" id="267633"/>
    <lineage>
        <taxon>Bacteria</taxon>
        <taxon>Bacillati</taxon>
        <taxon>Bacillota</taxon>
        <taxon>Bacilli</taxon>
        <taxon>Lactobacillales</taxon>
        <taxon>Lactobacillaceae</taxon>
        <taxon>Levilactobacillus</taxon>
    </lineage>
</organism>
<evidence type="ECO:0000313" key="1">
    <source>
        <dbReference type="EMBL" id="HJE86451.1"/>
    </source>
</evidence>
<proteinExistence type="predicted"/>
<dbReference type="EMBL" id="DYXN01000033">
    <property type="protein sequence ID" value="HJE86451.1"/>
    <property type="molecule type" value="Genomic_DNA"/>
</dbReference>